<dbReference type="PROSITE" id="PS50156">
    <property type="entry name" value="SSD"/>
    <property type="match status" value="1"/>
</dbReference>
<feature type="transmembrane region" description="Helical" evidence="1">
    <location>
        <begin position="910"/>
        <end position="933"/>
    </location>
</feature>
<dbReference type="STRING" id="768710.DesyoDRAFT_4197"/>
<accession>H5XXF0</accession>
<evidence type="ECO:0000259" key="2">
    <source>
        <dbReference type="PROSITE" id="PS50156"/>
    </source>
</evidence>
<dbReference type="RefSeq" id="WP_007785940.1">
    <property type="nucleotide sequence ID" value="NZ_CM001441.1"/>
</dbReference>
<dbReference type="AlphaFoldDB" id="H5XXF0"/>
<evidence type="ECO:0000256" key="1">
    <source>
        <dbReference type="SAM" id="Phobius"/>
    </source>
</evidence>
<feature type="transmembrane region" description="Helical" evidence="1">
    <location>
        <begin position="954"/>
        <end position="975"/>
    </location>
</feature>
<dbReference type="HOGENOM" id="CLU_002755_1_2_9"/>
<feature type="domain" description="SSD" evidence="2">
    <location>
        <begin position="358"/>
        <end position="486"/>
    </location>
</feature>
<name>H5XXF0_9FIRM</name>
<dbReference type="OrthoDB" id="9757876at2"/>
<dbReference type="InterPro" id="IPR001036">
    <property type="entry name" value="Acrflvin-R"/>
</dbReference>
<dbReference type="Gene3D" id="3.30.70.1430">
    <property type="entry name" value="Multidrug efflux transporter AcrB pore domain"/>
    <property type="match status" value="2"/>
</dbReference>
<dbReference type="InterPro" id="IPR027463">
    <property type="entry name" value="AcrB_DN_DC_subdom"/>
</dbReference>
<feature type="transmembrane region" description="Helical" evidence="1">
    <location>
        <begin position="532"/>
        <end position="552"/>
    </location>
</feature>
<dbReference type="GO" id="GO:0042910">
    <property type="term" value="F:xenobiotic transmembrane transporter activity"/>
    <property type="evidence" value="ECO:0007669"/>
    <property type="project" value="TreeGrafter"/>
</dbReference>
<dbReference type="Proteomes" id="UP000005104">
    <property type="component" value="Chromosome"/>
</dbReference>
<keyword evidence="1" id="KW-1133">Transmembrane helix</keyword>
<keyword evidence="1" id="KW-0472">Membrane</keyword>
<gene>
    <name evidence="3" type="ORF">DesyoDRAFT_4197</name>
</gene>
<dbReference type="InterPro" id="IPR000731">
    <property type="entry name" value="SSD"/>
</dbReference>
<feature type="transmembrane region" description="Helical" evidence="1">
    <location>
        <begin position="429"/>
        <end position="449"/>
    </location>
</feature>
<dbReference type="Gene3D" id="3.30.70.1320">
    <property type="entry name" value="Multidrug efflux transporter AcrB pore domain like"/>
    <property type="match status" value="1"/>
</dbReference>
<dbReference type="SUPFAM" id="SSF82714">
    <property type="entry name" value="Multidrug efflux transporter AcrB TolC docking domain, DN and DC subdomains"/>
    <property type="match status" value="2"/>
</dbReference>
<evidence type="ECO:0000313" key="4">
    <source>
        <dbReference type="Proteomes" id="UP000005104"/>
    </source>
</evidence>
<dbReference type="eggNOG" id="COG0841">
    <property type="taxonomic scope" value="Bacteria"/>
</dbReference>
<feature type="transmembrane region" description="Helical" evidence="1">
    <location>
        <begin position="384"/>
        <end position="409"/>
    </location>
</feature>
<keyword evidence="4" id="KW-1185">Reference proteome</keyword>
<dbReference type="SUPFAM" id="SSF82866">
    <property type="entry name" value="Multidrug efflux transporter AcrB transmembrane domain"/>
    <property type="match status" value="2"/>
</dbReference>
<dbReference type="Gene3D" id="3.30.2090.10">
    <property type="entry name" value="Multidrug efflux transporter AcrB TolC docking domain, DN and DC subdomains"/>
    <property type="match status" value="2"/>
</dbReference>
<feature type="transmembrane region" description="Helical" evidence="1">
    <location>
        <begin position="12"/>
        <end position="32"/>
    </location>
</feature>
<dbReference type="Gene3D" id="3.30.70.1440">
    <property type="entry name" value="Multidrug efflux transporter AcrB pore domain"/>
    <property type="match status" value="1"/>
</dbReference>
<dbReference type="Gene3D" id="1.20.1640.10">
    <property type="entry name" value="Multidrug efflux transporter AcrB transmembrane domain"/>
    <property type="match status" value="2"/>
</dbReference>
<reference evidence="3 4" key="1">
    <citation type="submission" date="2011-11" db="EMBL/GenBank/DDBJ databases">
        <title>The Noncontiguous Finished genome of Desulfosporosinus youngiae DSM 17734.</title>
        <authorList>
            <consortium name="US DOE Joint Genome Institute (JGI-PGF)"/>
            <person name="Lucas S."/>
            <person name="Han J."/>
            <person name="Lapidus A."/>
            <person name="Cheng J.-F."/>
            <person name="Goodwin L."/>
            <person name="Pitluck S."/>
            <person name="Peters L."/>
            <person name="Ovchinnikova G."/>
            <person name="Lu M."/>
            <person name="Land M.L."/>
            <person name="Hauser L."/>
            <person name="Pester M."/>
            <person name="Spring S."/>
            <person name="Ollivier B."/>
            <person name="Rattei T."/>
            <person name="Klenk H.-P."/>
            <person name="Wagner M."/>
            <person name="Loy A."/>
            <person name="Woyke T.J."/>
        </authorList>
    </citation>
    <scope>NUCLEOTIDE SEQUENCE [LARGE SCALE GENOMIC DNA]</scope>
    <source>
        <strain evidence="3 4">DSM 17734</strain>
    </source>
</reference>
<feature type="transmembrane region" description="Helical" evidence="1">
    <location>
        <begin position="987"/>
        <end position="1013"/>
    </location>
</feature>
<dbReference type="PRINTS" id="PR00702">
    <property type="entry name" value="ACRIFLAVINRP"/>
</dbReference>
<dbReference type="PANTHER" id="PTHR32063">
    <property type="match status" value="1"/>
</dbReference>
<organism evidence="3 4">
    <name type="scientific">Desulfosporosinus youngiae DSM 17734</name>
    <dbReference type="NCBI Taxonomy" id="768710"/>
    <lineage>
        <taxon>Bacteria</taxon>
        <taxon>Bacillati</taxon>
        <taxon>Bacillota</taxon>
        <taxon>Clostridia</taxon>
        <taxon>Eubacteriales</taxon>
        <taxon>Desulfitobacteriaceae</taxon>
        <taxon>Desulfosporosinus</taxon>
    </lineage>
</organism>
<dbReference type="SUPFAM" id="SSF82693">
    <property type="entry name" value="Multidrug efflux transporter AcrB pore domain, PN1, PN2, PC1 and PC2 subdomains"/>
    <property type="match status" value="3"/>
</dbReference>
<proteinExistence type="predicted"/>
<sequence length="1034" mass="110931">MFLTDLSLKRPVFTVVIIIALLVTGAASFLGLPINDLTEVDTPVVSVTVIQAGVAPDQIESKVTRKVEDTVGQISGVDHINSIVRDSVSVTVVQFELEKSADEAVQEVRDKLGAVRGELPRDIQEPIIAKYDMTAQPIISLTVTGSVGDRQLSELVDQTITKQLSTVKGVGSVNVYGEQQREIQILLDKEKMNAFGVTAAEVANSLGSDNLDIPAGKVSDGSQEISLQTTASVKTVEDFGKILVGKRGTDEIHVSDIAQVVDGSKEMDSISLYNGQRAIGIDVVKQSGANTVEVAEVIKQEIETISQSLPVGVTIDVVRDNSVMIHEQVSNMEKTLLEGCVIAVVIIFLFLGNAASTIISALALPTSIIATFIIMKLMGFTLNLVTLVALSLSIGLLVDDSIVVIENIVRQMKLGKTPFQAAKEATAEIGLAVLATTLTIVAVFMPVAMMKGIIASYMREFGLTVSFSVLISLFVSFTLVPMLAAKYLKGEEEQGAKNPGLLGRFLEWFDQLFEKLGRGYAKFLDLVLNHRLMVVVVAGGLLALSVAIMPLLGTTFIPAEDKGQITITAALDAGVSLDKAGFTAQAMEQAVREYPEVQYTYSVVEADKISMFVQVPNTENRQEPIEDIVDGMRSSLLKIPGIEVSLSGNSSIASMGGASGKDFEYHITGNDFESLQQYAQTLKQVVRNLPGAADVSLSYRAGNPEAHLQVDRDKAEDLGVSPALAGTTLRILYNGATVGQYESGGDRYDVTVKLNSEESKNLSSFEGIYVPSDNVEYNNPILVPLTQVTNQEFTTSAAMINRYDKEREIQVTANVIGTSSGDFEKAFKAEVENIGIPEGISLTAGGTNSMMTDASGGMVLAMILGALFIFLILAAQYESFVDPLSILFSLPLAIIGAVLGLMAGQKELSFAAMIGIVLLLGLVTKNAILLVDFTRQRRGEGLGRREAILEAAAIRLRPIMMTTLAMIVSMIPVITEGGAGASFRSPMAYAVIGGLISSTLLTLVVVPVLYTFFDDVRSKLMPRRKHVSTRELSA</sequence>
<dbReference type="Pfam" id="PF00873">
    <property type="entry name" value="ACR_tran"/>
    <property type="match status" value="1"/>
</dbReference>
<feature type="transmembrane region" description="Helical" evidence="1">
    <location>
        <begin position="461"/>
        <end position="484"/>
    </location>
</feature>
<dbReference type="GO" id="GO:0005886">
    <property type="term" value="C:plasma membrane"/>
    <property type="evidence" value="ECO:0007669"/>
    <property type="project" value="TreeGrafter"/>
</dbReference>
<dbReference type="PANTHER" id="PTHR32063:SF0">
    <property type="entry name" value="SWARMING MOTILITY PROTEIN SWRC"/>
    <property type="match status" value="1"/>
</dbReference>
<feature type="transmembrane region" description="Helical" evidence="1">
    <location>
        <begin position="857"/>
        <end position="877"/>
    </location>
</feature>
<keyword evidence="1" id="KW-0812">Transmembrane</keyword>
<feature type="transmembrane region" description="Helical" evidence="1">
    <location>
        <begin position="884"/>
        <end position="904"/>
    </location>
</feature>
<evidence type="ECO:0000313" key="3">
    <source>
        <dbReference type="EMBL" id="EHQ91156.1"/>
    </source>
</evidence>
<dbReference type="EMBL" id="CM001441">
    <property type="protein sequence ID" value="EHQ91156.1"/>
    <property type="molecule type" value="Genomic_DNA"/>
</dbReference>
<protein>
    <submittedName>
        <fullName evidence="3">Cation/multidrug efflux pump</fullName>
    </submittedName>
</protein>